<name>A0A8S1GMH1_9PELO</name>
<protein>
    <submittedName>
        <fullName evidence="1">Uncharacterized protein</fullName>
    </submittedName>
</protein>
<proteinExistence type="predicted"/>
<organism evidence="1 2">
    <name type="scientific">Caenorhabditis auriculariae</name>
    <dbReference type="NCBI Taxonomy" id="2777116"/>
    <lineage>
        <taxon>Eukaryota</taxon>
        <taxon>Metazoa</taxon>
        <taxon>Ecdysozoa</taxon>
        <taxon>Nematoda</taxon>
        <taxon>Chromadorea</taxon>
        <taxon>Rhabditida</taxon>
        <taxon>Rhabditina</taxon>
        <taxon>Rhabditomorpha</taxon>
        <taxon>Rhabditoidea</taxon>
        <taxon>Rhabditidae</taxon>
        <taxon>Peloderinae</taxon>
        <taxon>Caenorhabditis</taxon>
    </lineage>
</organism>
<evidence type="ECO:0000313" key="1">
    <source>
        <dbReference type="EMBL" id="CAD6184567.1"/>
    </source>
</evidence>
<gene>
    <name evidence="1" type="ORF">CAUJ_LOCUS486</name>
</gene>
<accession>A0A8S1GMH1</accession>
<dbReference type="Proteomes" id="UP000835052">
    <property type="component" value="Unassembled WGS sequence"/>
</dbReference>
<dbReference type="EMBL" id="CAJGYM010000001">
    <property type="protein sequence ID" value="CAD6184567.1"/>
    <property type="molecule type" value="Genomic_DNA"/>
</dbReference>
<evidence type="ECO:0000313" key="2">
    <source>
        <dbReference type="Proteomes" id="UP000835052"/>
    </source>
</evidence>
<comment type="caution">
    <text evidence="1">The sequence shown here is derived from an EMBL/GenBank/DDBJ whole genome shotgun (WGS) entry which is preliminary data.</text>
</comment>
<reference evidence="1" key="1">
    <citation type="submission" date="2020-10" db="EMBL/GenBank/DDBJ databases">
        <authorList>
            <person name="Kikuchi T."/>
        </authorList>
    </citation>
    <scope>NUCLEOTIDE SEQUENCE</scope>
    <source>
        <strain evidence="1">NKZ352</strain>
    </source>
</reference>
<dbReference type="AlphaFoldDB" id="A0A8S1GMH1"/>
<sequence>MRTAIGDGWQANTSARNNTNCVNTAHRRPEIDRVDTGLPIAAGNPLVTNSKVENVVFLFGNLCFLASRNDREISAQENTLLTAAGHSTAIENLASRFLAASEQIKLHSFRRTAETRQKRHAIGTWAAATTELSDGGRPPRSRAPAAPEMRSFFALNSFPCWPFPPVPYPFLAFPVPFLQWIFFFSLPIYPPWLTIRWNDLDARDSPRLDMADYAVSHLSRLIDSCTYCQRLAPKQTLQATQTV</sequence>
<keyword evidence="2" id="KW-1185">Reference proteome</keyword>